<accession>A0A836BN33</accession>
<dbReference type="EMBL" id="JAEHOE010000200">
    <property type="protein sequence ID" value="KAG2482816.1"/>
    <property type="molecule type" value="Genomic_DNA"/>
</dbReference>
<evidence type="ECO:0000256" key="1">
    <source>
        <dbReference type="SAM" id="MobiDB-lite"/>
    </source>
</evidence>
<evidence type="ECO:0000313" key="3">
    <source>
        <dbReference type="Proteomes" id="UP000612055"/>
    </source>
</evidence>
<dbReference type="Proteomes" id="UP000612055">
    <property type="component" value="Unassembled WGS sequence"/>
</dbReference>
<name>A0A836BN33_9CHLO</name>
<feature type="compositionally biased region" description="Low complexity" evidence="1">
    <location>
        <begin position="290"/>
        <end position="300"/>
    </location>
</feature>
<dbReference type="AlphaFoldDB" id="A0A836BN33"/>
<reference evidence="2" key="1">
    <citation type="journal article" date="2020" name="bioRxiv">
        <title>Comparative genomics of Chlamydomonas.</title>
        <authorList>
            <person name="Craig R.J."/>
            <person name="Hasan A.R."/>
            <person name="Ness R.W."/>
            <person name="Keightley P.D."/>
        </authorList>
    </citation>
    <scope>NUCLEOTIDE SEQUENCE</scope>
    <source>
        <strain evidence="2">CCAP 11/70</strain>
    </source>
</reference>
<sequence length="306" mass="32109">MARYYRVADLAYGLLIAAAVLCCIVGAAESRSIHGAKAVAEREHLGSHPIWASLPGTILGRPNPDAIRRMLPRRLQQEAPRPIPNMNPCDDIFPPRDCVFIPQIGTEDCSAATCPLSMDAATTLEDCTCATSCQLVVLTSHCTREYTTCMAPCAAAGDKGNSTSSDCPPSCASQVSVAFFNLCRCQVEGELCTRAVAAALQTRFEATCWALPARAQPPAAAEADAPPPDPLTPLTVDPEPDAAPPAGEYDAPPPGAEGCDHEEPPIPPAYGPYPPVYGGRGSPPPPYGERPPAAYGAYSPPAYPAP</sequence>
<gene>
    <name evidence="2" type="ORF">HYH03_018257</name>
</gene>
<evidence type="ECO:0000313" key="2">
    <source>
        <dbReference type="EMBL" id="KAG2482816.1"/>
    </source>
</evidence>
<comment type="caution">
    <text evidence="2">The sequence shown here is derived from an EMBL/GenBank/DDBJ whole genome shotgun (WGS) entry which is preliminary data.</text>
</comment>
<organism evidence="2 3">
    <name type="scientific">Edaphochlamys debaryana</name>
    <dbReference type="NCBI Taxonomy" id="47281"/>
    <lineage>
        <taxon>Eukaryota</taxon>
        <taxon>Viridiplantae</taxon>
        <taxon>Chlorophyta</taxon>
        <taxon>core chlorophytes</taxon>
        <taxon>Chlorophyceae</taxon>
        <taxon>CS clade</taxon>
        <taxon>Chlamydomonadales</taxon>
        <taxon>Chlamydomonadales incertae sedis</taxon>
        <taxon>Edaphochlamys</taxon>
    </lineage>
</organism>
<protein>
    <submittedName>
        <fullName evidence="2">Uncharacterized protein</fullName>
    </submittedName>
</protein>
<feature type="region of interest" description="Disordered" evidence="1">
    <location>
        <begin position="219"/>
        <end position="306"/>
    </location>
</feature>
<proteinExistence type="predicted"/>
<keyword evidence="3" id="KW-1185">Reference proteome</keyword>
<feature type="compositionally biased region" description="Pro residues" evidence="1">
    <location>
        <begin position="265"/>
        <end position="275"/>
    </location>
</feature>